<name>A0A9W8TT83_9AGAR</name>
<evidence type="ECO:0000313" key="2">
    <source>
        <dbReference type="EMBL" id="KAJ3739285.1"/>
    </source>
</evidence>
<comment type="caution">
    <text evidence="2">The sequence shown here is derived from an EMBL/GenBank/DDBJ whole genome shotgun (WGS) entry which is preliminary data.</text>
</comment>
<accession>A0A9W8TT83</accession>
<dbReference type="AlphaFoldDB" id="A0A9W8TT83"/>
<evidence type="ECO:0000313" key="3">
    <source>
        <dbReference type="Proteomes" id="UP001142393"/>
    </source>
</evidence>
<sequence>MIWGCVGMCLAPECINILELTAGHLQRINVAKACYPSQKSLLLGRERFFPTLVAFSQSKLAFDPRFLPSLIAPTLYTVLQNSPANRRMTMNDGFIQTRSWTVMNTRVGFPRNAFILVMTILASSTIIGFVNASPLPAITSIHPPASGMDSLAITDSTYLRRGVTLSNMGSSTATLRRLTDENVYILLGFSHADAATGNRYENKEFPIEQLRLSDKAQDGQLERDLVLLQQPYLYPDPMGGEWECFVVAKLQAWTKAKPQKACEVNTHLEHEHPKTTDTSSVVFEERDGLPVMRIPREYWKQQKLGLVSMCINPLGRHNRFGIFKSVKVIENNKFLMKGAKWSSWDKEIEKCIVPLQVM</sequence>
<dbReference type="EMBL" id="JANVFU010000019">
    <property type="protein sequence ID" value="KAJ3739285.1"/>
    <property type="molecule type" value="Genomic_DNA"/>
</dbReference>
<gene>
    <name evidence="2" type="ORF">DFH05DRAFT_1514756</name>
</gene>
<reference evidence="2 3" key="1">
    <citation type="journal article" date="2023" name="Proc. Natl. Acad. Sci. U.S.A.">
        <title>A global phylogenomic analysis of the shiitake genus Lentinula.</title>
        <authorList>
            <person name="Sierra-Patev S."/>
            <person name="Min B."/>
            <person name="Naranjo-Ortiz M."/>
            <person name="Looney B."/>
            <person name="Konkel Z."/>
            <person name="Slot J.C."/>
            <person name="Sakamoto Y."/>
            <person name="Steenwyk J.L."/>
            <person name="Rokas A."/>
            <person name="Carro J."/>
            <person name="Camarero S."/>
            <person name="Ferreira P."/>
            <person name="Molpeceres G."/>
            <person name="Ruiz-Duenas F.J."/>
            <person name="Serrano A."/>
            <person name="Henrissat B."/>
            <person name="Drula E."/>
            <person name="Hughes K.W."/>
            <person name="Mata J.L."/>
            <person name="Ishikawa N.K."/>
            <person name="Vargas-Isla R."/>
            <person name="Ushijima S."/>
            <person name="Smith C.A."/>
            <person name="Donoghue J."/>
            <person name="Ahrendt S."/>
            <person name="Andreopoulos W."/>
            <person name="He G."/>
            <person name="LaButti K."/>
            <person name="Lipzen A."/>
            <person name="Ng V."/>
            <person name="Riley R."/>
            <person name="Sandor L."/>
            <person name="Barry K."/>
            <person name="Martinez A.T."/>
            <person name="Xiao Y."/>
            <person name="Gibbons J.G."/>
            <person name="Terashima K."/>
            <person name="Grigoriev I.V."/>
            <person name="Hibbett D."/>
        </authorList>
    </citation>
    <scope>NUCLEOTIDE SEQUENCE [LARGE SCALE GENOMIC DNA]</scope>
    <source>
        <strain evidence="2 3">TFB7810</strain>
    </source>
</reference>
<keyword evidence="1" id="KW-0472">Membrane</keyword>
<evidence type="ECO:0000256" key="1">
    <source>
        <dbReference type="SAM" id="Phobius"/>
    </source>
</evidence>
<proteinExistence type="predicted"/>
<keyword evidence="1" id="KW-0812">Transmembrane</keyword>
<organism evidence="2 3">
    <name type="scientific">Lentinula detonsa</name>
    <dbReference type="NCBI Taxonomy" id="2804962"/>
    <lineage>
        <taxon>Eukaryota</taxon>
        <taxon>Fungi</taxon>
        <taxon>Dikarya</taxon>
        <taxon>Basidiomycota</taxon>
        <taxon>Agaricomycotina</taxon>
        <taxon>Agaricomycetes</taxon>
        <taxon>Agaricomycetidae</taxon>
        <taxon>Agaricales</taxon>
        <taxon>Marasmiineae</taxon>
        <taxon>Omphalotaceae</taxon>
        <taxon>Lentinula</taxon>
    </lineage>
</organism>
<keyword evidence="3" id="KW-1185">Reference proteome</keyword>
<dbReference type="Proteomes" id="UP001142393">
    <property type="component" value="Unassembled WGS sequence"/>
</dbReference>
<protein>
    <submittedName>
        <fullName evidence="2">Uncharacterized protein</fullName>
    </submittedName>
</protein>
<keyword evidence="1" id="KW-1133">Transmembrane helix</keyword>
<feature type="transmembrane region" description="Helical" evidence="1">
    <location>
        <begin position="113"/>
        <end position="132"/>
    </location>
</feature>